<evidence type="ECO:0000313" key="2">
    <source>
        <dbReference type="EMBL" id="MBK1780547.1"/>
    </source>
</evidence>
<dbReference type="EMBL" id="JAENGP010000004">
    <property type="protein sequence ID" value="MBK1780547.1"/>
    <property type="molecule type" value="Genomic_DNA"/>
</dbReference>
<keyword evidence="3" id="KW-1185">Reference proteome</keyword>
<organism evidence="2 3">
    <name type="scientific">Advenella mandrilli</name>
    <dbReference type="NCBI Taxonomy" id="2800330"/>
    <lineage>
        <taxon>Bacteria</taxon>
        <taxon>Pseudomonadati</taxon>
        <taxon>Pseudomonadota</taxon>
        <taxon>Betaproteobacteria</taxon>
        <taxon>Burkholderiales</taxon>
        <taxon>Alcaligenaceae</taxon>
    </lineage>
</organism>
<evidence type="ECO:0000256" key="1">
    <source>
        <dbReference type="SAM" id="Coils"/>
    </source>
</evidence>
<keyword evidence="1" id="KW-0175">Coiled coil</keyword>
<sequence>MLDRKILGIGIAAALVAGFGYGQLQYERGHSTAQTAYKLELAKLNEQARAAEIAAQTEMEKVRHDANEQKQISDAAIASAHSSADRLRRTITDQKRQLATAQATARAHASAAACWGILDESIREYEAVARDADGLVERLRIGQGWARVIESAVIEQ</sequence>
<gene>
    <name evidence="2" type="ORF">JHL22_04895</name>
</gene>
<proteinExistence type="predicted"/>
<dbReference type="Proteomes" id="UP000635316">
    <property type="component" value="Unassembled WGS sequence"/>
</dbReference>
<evidence type="ECO:0000313" key="3">
    <source>
        <dbReference type="Proteomes" id="UP000635316"/>
    </source>
</evidence>
<protein>
    <submittedName>
        <fullName evidence="2">Uncharacterized protein</fullName>
    </submittedName>
</protein>
<feature type="coiled-coil region" evidence="1">
    <location>
        <begin position="34"/>
        <end position="104"/>
    </location>
</feature>
<reference evidence="2 3" key="1">
    <citation type="submission" date="2020-12" db="EMBL/GenBank/DDBJ databases">
        <authorList>
            <person name="Lu T."/>
            <person name="Wang Q."/>
            <person name="Han X."/>
        </authorList>
    </citation>
    <scope>NUCLEOTIDE SEQUENCE [LARGE SCALE GENOMIC DNA]</scope>
    <source>
        <strain evidence="2 3">WQ 585</strain>
    </source>
</reference>
<dbReference type="RefSeq" id="WP_200234534.1">
    <property type="nucleotide sequence ID" value="NZ_JAENGP010000004.1"/>
</dbReference>
<comment type="caution">
    <text evidence="2">The sequence shown here is derived from an EMBL/GenBank/DDBJ whole genome shotgun (WGS) entry which is preliminary data.</text>
</comment>
<name>A0ABS1E9T2_9BURK</name>
<accession>A0ABS1E9T2</accession>